<dbReference type="EC" id="3.5.2.6" evidence="6"/>
<evidence type="ECO:0000313" key="16">
    <source>
        <dbReference type="Proteomes" id="UP000245624"/>
    </source>
</evidence>
<evidence type="ECO:0000256" key="8">
    <source>
        <dbReference type="ARBA" id="ARBA00022729"/>
    </source>
</evidence>
<keyword evidence="9" id="KW-0574">Periplasm</keyword>
<evidence type="ECO:0000256" key="9">
    <source>
        <dbReference type="ARBA" id="ARBA00022764"/>
    </source>
</evidence>
<evidence type="ECO:0000256" key="5">
    <source>
        <dbReference type="ARBA" id="ARBA00011245"/>
    </source>
</evidence>
<evidence type="ECO:0000256" key="1">
    <source>
        <dbReference type="ARBA" id="ARBA00001526"/>
    </source>
</evidence>
<evidence type="ECO:0000256" key="4">
    <source>
        <dbReference type="ARBA" id="ARBA00005250"/>
    </source>
</evidence>
<keyword evidence="8" id="KW-0732">Signal</keyword>
<comment type="similarity">
    <text evidence="4">Belongs to the metallo-beta-lactamase superfamily. Class-B beta-lactamase family.</text>
</comment>
<comment type="caution">
    <text evidence="15">The sequence shown here is derived from an EMBL/GenBank/DDBJ whole genome shotgun (WGS) entry which is preliminary data.</text>
</comment>
<keyword evidence="12" id="KW-0046">Antibiotic resistance</keyword>
<dbReference type="InterPro" id="IPR047917">
    <property type="entry name" value="BcII-like_MBL-B1"/>
</dbReference>
<protein>
    <recommendedName>
        <fullName evidence="6">beta-lactamase</fullName>
        <ecNumber evidence="6">3.5.2.6</ecNumber>
    </recommendedName>
</protein>
<comment type="cofactor">
    <cofactor evidence="2">
        <name>Zn(2+)</name>
        <dbReference type="ChEBI" id="CHEBI:29105"/>
    </cofactor>
</comment>
<evidence type="ECO:0000313" key="15">
    <source>
        <dbReference type="EMBL" id="PWU69666.1"/>
    </source>
</evidence>
<evidence type="ECO:0000256" key="3">
    <source>
        <dbReference type="ARBA" id="ARBA00004418"/>
    </source>
</evidence>
<dbReference type="SMART" id="SM00849">
    <property type="entry name" value="Lactamase_B"/>
    <property type="match status" value="1"/>
</dbReference>
<dbReference type="Pfam" id="PF00753">
    <property type="entry name" value="Lactamase_B"/>
    <property type="match status" value="1"/>
</dbReference>
<evidence type="ECO:0000256" key="13">
    <source>
        <dbReference type="SAM" id="MobiDB-lite"/>
    </source>
</evidence>
<keyword evidence="7" id="KW-0479">Metal-binding</keyword>
<dbReference type="InterPro" id="IPR001279">
    <property type="entry name" value="Metallo-B-lactamas"/>
</dbReference>
<dbReference type="NCBIfam" id="NF033088">
    <property type="entry name" value="bla_subclass_B1"/>
    <property type="match status" value="1"/>
</dbReference>
<dbReference type="SUPFAM" id="SSF56281">
    <property type="entry name" value="Metallo-hydrolase/oxidoreductase"/>
    <property type="match status" value="1"/>
</dbReference>
<dbReference type="GO" id="GO:0008800">
    <property type="term" value="F:beta-lactamase activity"/>
    <property type="evidence" value="ECO:0007669"/>
    <property type="project" value="UniProtKB-EC"/>
</dbReference>
<comment type="subunit">
    <text evidence="5">Monomer.</text>
</comment>
<sequence length="271" mass="30173">MLIGCSEDNSQPTQPKENQETTITEDLAKLNDQVNAEAEKSPTHITSQDKSIGLTQLTDKVWVHTSYNEWKGTKIPHNGLVVTTDKGAVLIDTAWDTEGNHPKTKALLQMIQKHLKKKVVLAIVTHAHDDSIGGIQALLDKKIEVRSTSLTAKLAKENGYPSPKPILDEKPMMKIGDTVIKTMYPGEGHSKDNITAWLPQYKILFGGCFIKSLDAKDLGNLSDANVEKWDDSVKKVIEKYPQVKIVVPGHGEWGNKRLLFHTIDLIKQHTD</sequence>
<feature type="compositionally biased region" description="Polar residues" evidence="13">
    <location>
        <begin position="7"/>
        <end position="20"/>
    </location>
</feature>
<comment type="subcellular location">
    <subcellularLocation>
        <location evidence="3">Periplasm</location>
    </subcellularLocation>
</comment>
<feature type="domain" description="Metallo-beta-lactamase" evidence="14">
    <location>
        <begin position="76"/>
        <end position="250"/>
    </location>
</feature>
<dbReference type="GO" id="GO:0017001">
    <property type="term" value="P:antibiotic catabolic process"/>
    <property type="evidence" value="ECO:0007669"/>
    <property type="project" value="InterPro"/>
</dbReference>
<gene>
    <name evidence="15" type="primary">bla</name>
    <name evidence="15" type="ORF">DLJ74_06435</name>
</gene>
<dbReference type="AlphaFoldDB" id="A0A317L2F2"/>
<dbReference type="GO" id="GO:0042597">
    <property type="term" value="C:periplasmic space"/>
    <property type="evidence" value="ECO:0007669"/>
    <property type="project" value="UniProtKB-SubCell"/>
</dbReference>
<evidence type="ECO:0000256" key="11">
    <source>
        <dbReference type="ARBA" id="ARBA00022833"/>
    </source>
</evidence>
<dbReference type="Gene3D" id="3.60.15.10">
    <property type="entry name" value="Ribonuclease Z/Hydroxyacylglutathione hydrolase-like"/>
    <property type="match status" value="1"/>
</dbReference>
<evidence type="ECO:0000256" key="10">
    <source>
        <dbReference type="ARBA" id="ARBA00022801"/>
    </source>
</evidence>
<keyword evidence="10" id="KW-0378">Hydrolase</keyword>
<organism evidence="15 16">
    <name type="scientific">Gracilibacillus dipsosauri</name>
    <dbReference type="NCBI Taxonomy" id="178340"/>
    <lineage>
        <taxon>Bacteria</taxon>
        <taxon>Bacillati</taxon>
        <taxon>Bacillota</taxon>
        <taxon>Bacilli</taxon>
        <taxon>Bacillales</taxon>
        <taxon>Bacillaceae</taxon>
        <taxon>Gracilibacillus</taxon>
    </lineage>
</organism>
<evidence type="ECO:0000256" key="6">
    <source>
        <dbReference type="ARBA" id="ARBA00012865"/>
    </source>
</evidence>
<dbReference type="EMBL" id="QGTD01000005">
    <property type="protein sequence ID" value="PWU69666.1"/>
    <property type="molecule type" value="Genomic_DNA"/>
</dbReference>
<evidence type="ECO:0000256" key="12">
    <source>
        <dbReference type="ARBA" id="ARBA00023251"/>
    </source>
</evidence>
<dbReference type="PANTHER" id="PTHR42951:SF4">
    <property type="entry name" value="ACYL-COENZYME A THIOESTERASE MBLAC2"/>
    <property type="match status" value="1"/>
</dbReference>
<proteinExistence type="inferred from homology"/>
<dbReference type="GO" id="GO:0046677">
    <property type="term" value="P:response to antibiotic"/>
    <property type="evidence" value="ECO:0007669"/>
    <property type="project" value="UniProtKB-KW"/>
</dbReference>
<dbReference type="InterPro" id="IPR001018">
    <property type="entry name" value="Beta-lactamase_class-B_CS"/>
</dbReference>
<keyword evidence="11" id="KW-0862">Zinc</keyword>
<keyword evidence="16" id="KW-1185">Reference proteome</keyword>
<feature type="region of interest" description="Disordered" evidence="13">
    <location>
        <begin position="1"/>
        <end position="20"/>
    </location>
</feature>
<name>A0A317L2F2_9BACI</name>
<dbReference type="CDD" id="cd16304">
    <property type="entry name" value="BcII-like_MBL-B1"/>
    <property type="match status" value="1"/>
</dbReference>
<dbReference type="Proteomes" id="UP000245624">
    <property type="component" value="Unassembled WGS sequence"/>
</dbReference>
<accession>A0A317L2F2</accession>
<evidence type="ECO:0000256" key="2">
    <source>
        <dbReference type="ARBA" id="ARBA00001947"/>
    </source>
</evidence>
<dbReference type="PROSITE" id="PS00744">
    <property type="entry name" value="BETA_LACTAMASE_B_2"/>
    <property type="match status" value="1"/>
</dbReference>
<dbReference type="GO" id="GO:0008270">
    <property type="term" value="F:zinc ion binding"/>
    <property type="evidence" value="ECO:0007669"/>
    <property type="project" value="InterPro"/>
</dbReference>
<dbReference type="OrthoDB" id="9769598at2"/>
<dbReference type="NCBIfam" id="NF012229">
    <property type="entry name" value="bla_class_B_core"/>
    <property type="match status" value="1"/>
</dbReference>
<dbReference type="InterPro" id="IPR036866">
    <property type="entry name" value="RibonucZ/Hydroxyglut_hydro"/>
</dbReference>
<dbReference type="InterPro" id="IPR058199">
    <property type="entry name" value="BlaB//VIM/IMP-1"/>
</dbReference>
<dbReference type="InterPro" id="IPR050855">
    <property type="entry name" value="NDM-1-like"/>
</dbReference>
<dbReference type="PANTHER" id="PTHR42951">
    <property type="entry name" value="METALLO-BETA-LACTAMASE DOMAIN-CONTAINING"/>
    <property type="match status" value="1"/>
</dbReference>
<comment type="catalytic activity">
    <reaction evidence="1">
        <text>a beta-lactam + H2O = a substituted beta-amino acid</text>
        <dbReference type="Rhea" id="RHEA:20401"/>
        <dbReference type="ChEBI" id="CHEBI:15377"/>
        <dbReference type="ChEBI" id="CHEBI:35627"/>
        <dbReference type="ChEBI" id="CHEBI:140347"/>
        <dbReference type="EC" id="3.5.2.6"/>
    </reaction>
</comment>
<evidence type="ECO:0000256" key="7">
    <source>
        <dbReference type="ARBA" id="ARBA00022723"/>
    </source>
</evidence>
<evidence type="ECO:0000259" key="14">
    <source>
        <dbReference type="SMART" id="SM00849"/>
    </source>
</evidence>
<reference evidence="15 16" key="1">
    <citation type="submission" date="2018-05" db="EMBL/GenBank/DDBJ databases">
        <title>Genomic analysis of Gracilibacillus dipsosauri DD1 reveals novel features of a salt-tolerant amylase.</title>
        <authorList>
            <person name="Deutch C.E."/>
            <person name="Yang S."/>
        </authorList>
    </citation>
    <scope>NUCLEOTIDE SEQUENCE [LARGE SCALE GENOMIC DNA]</scope>
    <source>
        <strain evidence="15 16">DD1</strain>
    </source>
</reference>